<proteinExistence type="predicted"/>
<dbReference type="InterPro" id="IPR050554">
    <property type="entry name" value="Met_Synthase/Corrinoid"/>
</dbReference>
<evidence type="ECO:0000313" key="5">
    <source>
        <dbReference type="Proteomes" id="UP000178735"/>
    </source>
</evidence>
<dbReference type="Pfam" id="PF02310">
    <property type="entry name" value="B12-binding"/>
    <property type="match status" value="1"/>
</dbReference>
<evidence type="ECO:0000256" key="2">
    <source>
        <dbReference type="ARBA" id="ARBA00023285"/>
    </source>
</evidence>
<dbReference type="PROSITE" id="PS51332">
    <property type="entry name" value="B12_BINDING"/>
    <property type="match status" value="1"/>
</dbReference>
<dbReference type="InterPro" id="IPR036724">
    <property type="entry name" value="Cobalamin-bd_sf"/>
</dbReference>
<keyword evidence="2" id="KW-0170">Cobalt</keyword>
<feature type="domain" description="B12-binding" evidence="3">
    <location>
        <begin position="90"/>
        <end position="221"/>
    </location>
</feature>
<evidence type="ECO:0000259" key="3">
    <source>
        <dbReference type="PROSITE" id="PS51332"/>
    </source>
</evidence>
<dbReference type="GO" id="GO:0008705">
    <property type="term" value="F:methionine synthase activity"/>
    <property type="evidence" value="ECO:0007669"/>
    <property type="project" value="TreeGrafter"/>
</dbReference>
<dbReference type="PANTHER" id="PTHR45833">
    <property type="entry name" value="METHIONINE SYNTHASE"/>
    <property type="match status" value="1"/>
</dbReference>
<dbReference type="STRING" id="1817813.A2008_01255"/>
<dbReference type="AlphaFoldDB" id="A0A1F7WRP9"/>
<dbReference type="InterPro" id="IPR006158">
    <property type="entry name" value="Cobalamin-bd"/>
</dbReference>
<organism evidence="4 5">
    <name type="scientific">Candidatus Wallbacteria bacterium GWC2_49_35</name>
    <dbReference type="NCBI Taxonomy" id="1817813"/>
    <lineage>
        <taxon>Bacteria</taxon>
        <taxon>Candidatus Walliibacteriota</taxon>
    </lineage>
</organism>
<gene>
    <name evidence="4" type="ORF">A2008_01255</name>
</gene>
<evidence type="ECO:0000313" key="4">
    <source>
        <dbReference type="EMBL" id="OGM05159.1"/>
    </source>
</evidence>
<dbReference type="SUPFAM" id="SSF52242">
    <property type="entry name" value="Cobalamin (vitamin B12)-binding domain"/>
    <property type="match status" value="1"/>
</dbReference>
<keyword evidence="1" id="KW-0479">Metal-binding</keyword>
<dbReference type="GO" id="GO:0046653">
    <property type="term" value="P:tetrahydrofolate metabolic process"/>
    <property type="evidence" value="ECO:0007669"/>
    <property type="project" value="TreeGrafter"/>
</dbReference>
<reference evidence="4 5" key="1">
    <citation type="journal article" date="2016" name="Nat. Commun.">
        <title>Thousands of microbial genomes shed light on interconnected biogeochemical processes in an aquifer system.</title>
        <authorList>
            <person name="Anantharaman K."/>
            <person name="Brown C.T."/>
            <person name="Hug L.A."/>
            <person name="Sharon I."/>
            <person name="Castelle C.J."/>
            <person name="Probst A.J."/>
            <person name="Thomas B.C."/>
            <person name="Singh A."/>
            <person name="Wilkins M.J."/>
            <person name="Karaoz U."/>
            <person name="Brodie E.L."/>
            <person name="Williams K.H."/>
            <person name="Hubbard S.S."/>
            <person name="Banfield J.F."/>
        </authorList>
    </citation>
    <scope>NUCLEOTIDE SEQUENCE [LARGE SCALE GENOMIC DNA]</scope>
</reference>
<dbReference type="EMBL" id="MGFH01000122">
    <property type="protein sequence ID" value="OGM05159.1"/>
    <property type="molecule type" value="Genomic_DNA"/>
</dbReference>
<dbReference type="Proteomes" id="UP000178735">
    <property type="component" value="Unassembled WGS sequence"/>
</dbReference>
<dbReference type="GO" id="GO:0050667">
    <property type="term" value="P:homocysteine metabolic process"/>
    <property type="evidence" value="ECO:0007669"/>
    <property type="project" value="TreeGrafter"/>
</dbReference>
<protein>
    <submittedName>
        <fullName evidence="4">Cobalamin-binding protein</fullName>
    </submittedName>
</protein>
<dbReference type="GO" id="GO:0046872">
    <property type="term" value="F:metal ion binding"/>
    <property type="evidence" value="ECO:0007669"/>
    <property type="project" value="UniProtKB-KW"/>
</dbReference>
<sequence>MFEKIKKDYLEAVFDTDGEKAMRVIRDAVAGGVQPEDIVFNVVVPTLDLMVKAFAENMDANLAQHYMTAQIASDVTEEMIPKFKKNPASGGTIVIGTAYGDFHSLGKMIVSGCLKARMIKIVDLGVNVAAERFVGEALAAGAHVIAISAMMVHTAHGEKGCQGVRKLLKEKNLENKIKIIVGGAPFRFDRELYKTVGADANADDGVTAGKIIENLIREVLE</sequence>
<comment type="caution">
    <text evidence="4">The sequence shown here is derived from an EMBL/GenBank/DDBJ whole genome shotgun (WGS) entry which is preliminary data.</text>
</comment>
<dbReference type="GO" id="GO:0005829">
    <property type="term" value="C:cytosol"/>
    <property type="evidence" value="ECO:0007669"/>
    <property type="project" value="TreeGrafter"/>
</dbReference>
<dbReference type="Gene3D" id="3.40.50.280">
    <property type="entry name" value="Cobalamin-binding domain"/>
    <property type="match status" value="1"/>
</dbReference>
<accession>A0A1F7WRP9</accession>
<dbReference type="PANTHER" id="PTHR45833:SF1">
    <property type="entry name" value="METHIONINE SYNTHASE"/>
    <property type="match status" value="1"/>
</dbReference>
<name>A0A1F7WRP9_9BACT</name>
<dbReference type="GO" id="GO:0031419">
    <property type="term" value="F:cobalamin binding"/>
    <property type="evidence" value="ECO:0007669"/>
    <property type="project" value="InterPro"/>
</dbReference>
<evidence type="ECO:0000256" key="1">
    <source>
        <dbReference type="ARBA" id="ARBA00022723"/>
    </source>
</evidence>